<organism evidence="14 15">
    <name type="scientific">Porites evermanni</name>
    <dbReference type="NCBI Taxonomy" id="104178"/>
    <lineage>
        <taxon>Eukaryota</taxon>
        <taxon>Metazoa</taxon>
        <taxon>Cnidaria</taxon>
        <taxon>Anthozoa</taxon>
        <taxon>Hexacorallia</taxon>
        <taxon>Scleractinia</taxon>
        <taxon>Fungiina</taxon>
        <taxon>Poritidae</taxon>
        <taxon>Porites</taxon>
    </lineage>
</organism>
<evidence type="ECO:0000256" key="7">
    <source>
        <dbReference type="ARBA" id="ARBA00022787"/>
    </source>
</evidence>
<comment type="subcellular location">
    <subcellularLocation>
        <location evidence="3">Cytoplasm</location>
    </subcellularLocation>
    <subcellularLocation>
        <location evidence="2">Mitochondrion matrix</location>
    </subcellularLocation>
    <subcellularLocation>
        <location evidence="1">Mitochondrion outer membrane</location>
    </subcellularLocation>
</comment>
<proteinExistence type="inferred from homology"/>
<dbReference type="InterPro" id="IPR026169">
    <property type="entry name" value="MIEAP"/>
</dbReference>
<keyword evidence="15" id="KW-1185">Reference proteome</keyword>
<comment type="caution">
    <text evidence="14">The sequence shown here is derived from an EMBL/GenBank/DDBJ whole genome shotgun (WGS) entry which is preliminary data.</text>
</comment>
<evidence type="ECO:0000256" key="9">
    <source>
        <dbReference type="ARBA" id="ARBA00023121"/>
    </source>
</evidence>
<evidence type="ECO:0000256" key="4">
    <source>
        <dbReference type="ARBA" id="ARBA00008233"/>
    </source>
</evidence>
<evidence type="ECO:0000256" key="3">
    <source>
        <dbReference type="ARBA" id="ARBA00004496"/>
    </source>
</evidence>
<gene>
    <name evidence="14" type="ORF">PEVE_00038492</name>
</gene>
<keyword evidence="7" id="KW-1000">Mitochondrion outer membrane</keyword>
<sequence length="302" mass="35441">MSENNFIFCVFRLASISERRVKQDQRKVEDTLSSNRQSDLEKDFSSFFDEDRLDACEKMLSIFQKEEDEFNYIHYPRLACIILEAAYEQVKEARNGCVDLFKEFTRVMVENAAQMGTFVVTRRKLFRERKGSGDPFQFTFKACIMEEPTKFPKNAMDGLLLSLKENAERCFLDKLMEGFLDKVLMKWNKWYEEDKSCLFTPSYQLLENLDQYIKACLRLSWRIVTQVPPMNLEYQTLKLDINIHKKLGYHNRFKGREKSRPSAQENQEDIACYLWPGLQDGGGRVIRAGEVLCVIPEEEKSG</sequence>
<evidence type="ECO:0000256" key="8">
    <source>
        <dbReference type="ARBA" id="ARBA00023054"/>
    </source>
</evidence>
<evidence type="ECO:0000313" key="14">
    <source>
        <dbReference type="EMBL" id="CAH3030762.1"/>
    </source>
</evidence>
<evidence type="ECO:0000256" key="6">
    <source>
        <dbReference type="ARBA" id="ARBA00022490"/>
    </source>
</evidence>
<evidence type="ECO:0000256" key="1">
    <source>
        <dbReference type="ARBA" id="ARBA00004294"/>
    </source>
</evidence>
<feature type="domain" description="Mitochondria-eating protein C-terminal" evidence="13">
    <location>
        <begin position="207"/>
        <end position="292"/>
    </location>
</feature>
<comment type="similarity">
    <text evidence="4">Belongs to the MIEAP family.</text>
</comment>
<keyword evidence="10" id="KW-0496">Mitochondrion</keyword>
<evidence type="ECO:0000256" key="10">
    <source>
        <dbReference type="ARBA" id="ARBA00023128"/>
    </source>
</evidence>
<name>A0ABN8MLX8_9CNID</name>
<evidence type="ECO:0000256" key="2">
    <source>
        <dbReference type="ARBA" id="ARBA00004305"/>
    </source>
</evidence>
<evidence type="ECO:0000256" key="11">
    <source>
        <dbReference type="ARBA" id="ARBA00023136"/>
    </source>
</evidence>
<accession>A0ABN8MLX8</accession>
<keyword evidence="6" id="KW-0963">Cytoplasm</keyword>
<keyword evidence="11" id="KW-0472">Membrane</keyword>
<reference evidence="14 15" key="1">
    <citation type="submission" date="2022-05" db="EMBL/GenBank/DDBJ databases">
        <authorList>
            <consortium name="Genoscope - CEA"/>
            <person name="William W."/>
        </authorList>
    </citation>
    <scope>NUCLEOTIDE SEQUENCE [LARGE SCALE GENOMIC DNA]</scope>
</reference>
<evidence type="ECO:0000313" key="15">
    <source>
        <dbReference type="Proteomes" id="UP001159427"/>
    </source>
</evidence>
<keyword evidence="8" id="KW-0175">Coiled coil</keyword>
<dbReference type="InterPro" id="IPR031981">
    <property type="entry name" value="MIEAP_C"/>
</dbReference>
<keyword evidence="9" id="KW-0446">Lipid-binding</keyword>
<dbReference type="Proteomes" id="UP001159427">
    <property type="component" value="Unassembled WGS sequence"/>
</dbReference>
<dbReference type="EMBL" id="CALNXI010000654">
    <property type="protein sequence ID" value="CAH3030762.1"/>
    <property type="molecule type" value="Genomic_DNA"/>
</dbReference>
<dbReference type="Pfam" id="PF16026">
    <property type="entry name" value="MIEAP"/>
    <property type="match status" value="1"/>
</dbReference>
<evidence type="ECO:0000259" key="13">
    <source>
        <dbReference type="Pfam" id="PF16026"/>
    </source>
</evidence>
<evidence type="ECO:0000256" key="5">
    <source>
        <dbReference type="ARBA" id="ARBA00019863"/>
    </source>
</evidence>
<dbReference type="PANTHER" id="PTHR21771">
    <property type="entry name" value="MITOCHONDRIA-EATING PROTEIN-RELATED"/>
    <property type="match status" value="1"/>
</dbReference>
<evidence type="ECO:0000256" key="12">
    <source>
        <dbReference type="ARBA" id="ARBA00032687"/>
    </source>
</evidence>
<dbReference type="PANTHER" id="PTHR21771:SF1">
    <property type="entry name" value="MITOCHONDRIA-EATING PROTEIN"/>
    <property type="match status" value="1"/>
</dbReference>
<protein>
    <recommendedName>
        <fullName evidence="5">Mitochondria-eating protein</fullName>
    </recommendedName>
    <alternativeName>
        <fullName evidence="12">Spermatogenesis-associated protein 18</fullName>
    </alternativeName>
</protein>